<protein>
    <submittedName>
        <fullName evidence="4">SDR family oxidoreductase</fullName>
    </submittedName>
</protein>
<dbReference type="Pfam" id="PF00106">
    <property type="entry name" value="adh_short"/>
    <property type="match status" value="1"/>
</dbReference>
<dbReference type="InterPro" id="IPR002347">
    <property type="entry name" value="SDR_fam"/>
</dbReference>
<reference evidence="5" key="1">
    <citation type="submission" date="2018-09" db="EMBL/GenBank/DDBJ databases">
        <authorList>
            <person name="Livingstone P.G."/>
            <person name="Whitworth D.E."/>
        </authorList>
    </citation>
    <scope>NUCLEOTIDE SEQUENCE [LARGE SCALE GENOMIC DNA]</scope>
    <source>
        <strain evidence="5">AB047A</strain>
    </source>
</reference>
<dbReference type="OrthoDB" id="9789083at2"/>
<dbReference type="PANTHER" id="PTHR44196">
    <property type="entry name" value="DEHYDROGENASE/REDUCTASE SDR FAMILY MEMBER 7B"/>
    <property type="match status" value="1"/>
</dbReference>
<name>A0A3A8R5C3_9BACT</name>
<dbReference type="SUPFAM" id="SSF51735">
    <property type="entry name" value="NAD(P)-binding Rossmann-fold domains"/>
    <property type="match status" value="1"/>
</dbReference>
<dbReference type="PRINTS" id="PR00080">
    <property type="entry name" value="SDRFAMILY"/>
</dbReference>
<sequence length="260" mass="27699">MSRKVALITGASVGLGAQFAEQFAKDGHDVILVARGVAKLEELARKLEQAHGVKAHVLPADLGQPSAPEQLFARVRELGLAVDFLVNNAGFGSAGPFLEQDIAKEAEMVEVNCTALLKLTHLFARPMRERKAGRILNIASTAGFQPGPYMATYYATKAFVLSFTEALAVELEGTGVTVTCHCPGATRTEFANRAGNAESRLFNRPGVAEAPEVAGHAYAAMMKGRVVAIPGVLNWLAAFSVRFSPRVVVRSIAAKLNQQG</sequence>
<dbReference type="EMBL" id="RAWM01000008">
    <property type="protein sequence ID" value="RKH72422.1"/>
    <property type="molecule type" value="Genomic_DNA"/>
</dbReference>
<keyword evidence="5" id="KW-1185">Reference proteome</keyword>
<dbReference type="PRINTS" id="PR00081">
    <property type="entry name" value="GDHRDH"/>
</dbReference>
<dbReference type="PANTHER" id="PTHR44196:SF2">
    <property type="entry name" value="SHORT-CHAIN DEHYDROGENASE-RELATED"/>
    <property type="match status" value="1"/>
</dbReference>
<comment type="caution">
    <text evidence="4">The sequence shown here is derived from an EMBL/GenBank/DDBJ whole genome shotgun (WGS) entry which is preliminary data.</text>
</comment>
<accession>A0A3A8R5C3</accession>
<evidence type="ECO:0000313" key="5">
    <source>
        <dbReference type="Proteomes" id="UP000282656"/>
    </source>
</evidence>
<dbReference type="Gene3D" id="3.40.50.720">
    <property type="entry name" value="NAD(P)-binding Rossmann-like Domain"/>
    <property type="match status" value="1"/>
</dbReference>
<keyword evidence="2" id="KW-0560">Oxidoreductase</keyword>
<dbReference type="GO" id="GO:0016020">
    <property type="term" value="C:membrane"/>
    <property type="evidence" value="ECO:0007669"/>
    <property type="project" value="TreeGrafter"/>
</dbReference>
<dbReference type="GO" id="GO:0016491">
    <property type="term" value="F:oxidoreductase activity"/>
    <property type="evidence" value="ECO:0007669"/>
    <property type="project" value="UniProtKB-KW"/>
</dbReference>
<dbReference type="RefSeq" id="WP_121769105.1">
    <property type="nucleotide sequence ID" value="NZ_RAWM01000008.1"/>
</dbReference>
<gene>
    <name evidence="4" type="ORF">D7X96_04890</name>
</gene>
<organism evidence="4 5">
    <name type="scientific">Corallococcus interemptor</name>
    <dbReference type="NCBI Taxonomy" id="2316720"/>
    <lineage>
        <taxon>Bacteria</taxon>
        <taxon>Pseudomonadati</taxon>
        <taxon>Myxococcota</taxon>
        <taxon>Myxococcia</taxon>
        <taxon>Myxococcales</taxon>
        <taxon>Cystobacterineae</taxon>
        <taxon>Myxococcaceae</taxon>
        <taxon>Corallococcus</taxon>
    </lineage>
</organism>
<dbReference type="InterPro" id="IPR036291">
    <property type="entry name" value="NAD(P)-bd_dom_sf"/>
</dbReference>
<dbReference type="AlphaFoldDB" id="A0A3A8R5C3"/>
<evidence type="ECO:0000313" key="4">
    <source>
        <dbReference type="EMBL" id="RKH72422.1"/>
    </source>
</evidence>
<evidence type="ECO:0000256" key="3">
    <source>
        <dbReference type="RuleBase" id="RU000363"/>
    </source>
</evidence>
<dbReference type="Proteomes" id="UP000282656">
    <property type="component" value="Unassembled WGS sequence"/>
</dbReference>
<evidence type="ECO:0000256" key="2">
    <source>
        <dbReference type="ARBA" id="ARBA00023002"/>
    </source>
</evidence>
<dbReference type="PIRSF" id="PIRSF000126">
    <property type="entry name" value="11-beta-HSD1"/>
    <property type="match status" value="1"/>
</dbReference>
<evidence type="ECO:0000256" key="1">
    <source>
        <dbReference type="ARBA" id="ARBA00006484"/>
    </source>
</evidence>
<comment type="similarity">
    <text evidence="1 3">Belongs to the short-chain dehydrogenases/reductases (SDR) family.</text>
</comment>
<proteinExistence type="inferred from homology"/>